<reference evidence="1" key="1">
    <citation type="journal article" date="2014" name="Front. Microbiol.">
        <title>High frequency of phylogenetically diverse reductive dehalogenase-homologous genes in deep subseafloor sedimentary metagenomes.</title>
        <authorList>
            <person name="Kawai M."/>
            <person name="Futagami T."/>
            <person name="Toyoda A."/>
            <person name="Takaki Y."/>
            <person name="Nishi S."/>
            <person name="Hori S."/>
            <person name="Arai W."/>
            <person name="Tsubouchi T."/>
            <person name="Morono Y."/>
            <person name="Uchiyama I."/>
            <person name="Ito T."/>
            <person name="Fujiyama A."/>
            <person name="Inagaki F."/>
            <person name="Takami H."/>
        </authorList>
    </citation>
    <scope>NUCLEOTIDE SEQUENCE</scope>
    <source>
        <strain evidence="1">Expedition CK06-06</strain>
    </source>
</reference>
<organism evidence="1">
    <name type="scientific">marine sediment metagenome</name>
    <dbReference type="NCBI Taxonomy" id="412755"/>
    <lineage>
        <taxon>unclassified sequences</taxon>
        <taxon>metagenomes</taxon>
        <taxon>ecological metagenomes</taxon>
    </lineage>
</organism>
<comment type="caution">
    <text evidence="1">The sequence shown here is derived from an EMBL/GenBank/DDBJ whole genome shotgun (WGS) entry which is preliminary data.</text>
</comment>
<evidence type="ECO:0008006" key="2">
    <source>
        <dbReference type="Google" id="ProtNLM"/>
    </source>
</evidence>
<accession>X1CF85</accession>
<dbReference type="Gene3D" id="3.90.550.10">
    <property type="entry name" value="Spore Coat Polysaccharide Biosynthesis Protein SpsA, Chain A"/>
    <property type="match status" value="1"/>
</dbReference>
<name>X1CF85_9ZZZZ</name>
<proteinExistence type="predicted"/>
<dbReference type="InterPro" id="IPR029044">
    <property type="entry name" value="Nucleotide-diphossugar_trans"/>
</dbReference>
<dbReference type="SUPFAM" id="SSF53448">
    <property type="entry name" value="Nucleotide-diphospho-sugar transferases"/>
    <property type="match status" value="1"/>
</dbReference>
<feature type="non-terminal residue" evidence="1">
    <location>
        <position position="1"/>
    </location>
</feature>
<protein>
    <recommendedName>
        <fullName evidence="2">Nucleotidyl transferase domain-containing protein</fullName>
    </recommendedName>
</protein>
<evidence type="ECO:0000313" key="1">
    <source>
        <dbReference type="EMBL" id="GAG91767.1"/>
    </source>
</evidence>
<gene>
    <name evidence="1" type="ORF">S01H4_50449</name>
</gene>
<dbReference type="EMBL" id="BART01028644">
    <property type="protein sequence ID" value="GAG91767.1"/>
    <property type="molecule type" value="Genomic_DNA"/>
</dbReference>
<sequence length="54" mass="5909">DAIDERFPSLGSDIEISDVIQFMVSSGNRFATCDVSGSLWADVDTEEDLKRVTA</sequence>
<dbReference type="AlphaFoldDB" id="X1CF85"/>